<sequence length="420" mass="47998">MVKAKYILIPLGLLLLLVILQLVAALSATTAGRNEVNTAQPRDVTYSYKDKRPYGGYVAYHWLQQLWDDKKPSVITRSFASAYNRNASMKDGGNIYVILANHNYTSPGDLRAMKSFVEDGNTLVLGICRPDSALDATFGFRTAYSDGQFFGMQRTREQDTVINFLSPLLDQRTFLGGSLHAANYFTSVDTAVTTILATDRDHKATFITIAQGSGRVLVLLDPVALTNYPLLSHNNHRFMENVFGYVPNYVNNNTLYWDEFYKYQTAPRTDADDSNGLFALMKRYPPIRWAVWLTLLTVLFYIVFESKRRQRIIPEIPPVANTSVEFVKTMGKLYFEHHNNTNLAGKMAMQLLEYIRNRYSLNTQELDEAFMETLSRKSGYPPEDTRALVYQALQARQGYNFTDEDLHAFYTATHQFYQNN</sequence>
<dbReference type="Pfam" id="PF14258">
    <property type="entry name" value="DUF4350"/>
    <property type="match status" value="1"/>
</dbReference>
<keyword evidence="4" id="KW-1185">Reference proteome</keyword>
<evidence type="ECO:0000313" key="4">
    <source>
        <dbReference type="Proteomes" id="UP000244450"/>
    </source>
</evidence>
<organism evidence="3 4">
    <name type="scientific">Chitinophaga parva</name>
    <dbReference type="NCBI Taxonomy" id="2169414"/>
    <lineage>
        <taxon>Bacteria</taxon>
        <taxon>Pseudomonadati</taxon>
        <taxon>Bacteroidota</taxon>
        <taxon>Chitinophagia</taxon>
        <taxon>Chitinophagales</taxon>
        <taxon>Chitinophagaceae</taxon>
        <taxon>Chitinophaga</taxon>
    </lineage>
</organism>
<evidence type="ECO:0000256" key="1">
    <source>
        <dbReference type="SAM" id="Phobius"/>
    </source>
</evidence>
<accession>A0A2T7BEQ0</accession>
<reference evidence="3 4" key="1">
    <citation type="submission" date="2018-04" db="EMBL/GenBank/DDBJ databases">
        <title>Chitinophaga fuyangensis sp. nov., isolated from soil in a chemical factory.</title>
        <authorList>
            <person name="Chen K."/>
        </authorList>
    </citation>
    <scope>NUCLEOTIDE SEQUENCE [LARGE SCALE GENOMIC DNA]</scope>
    <source>
        <strain evidence="3 4">LY-1</strain>
    </source>
</reference>
<keyword evidence="1" id="KW-0472">Membrane</keyword>
<protein>
    <recommendedName>
        <fullName evidence="2">DUF4350 domain-containing protein</fullName>
    </recommendedName>
</protein>
<keyword evidence="1" id="KW-1133">Transmembrane helix</keyword>
<name>A0A2T7BEQ0_9BACT</name>
<proteinExistence type="predicted"/>
<feature type="transmembrane region" description="Helical" evidence="1">
    <location>
        <begin position="287"/>
        <end position="304"/>
    </location>
</feature>
<keyword evidence="1" id="KW-0812">Transmembrane</keyword>
<comment type="caution">
    <text evidence="3">The sequence shown here is derived from an EMBL/GenBank/DDBJ whole genome shotgun (WGS) entry which is preliminary data.</text>
</comment>
<dbReference type="AlphaFoldDB" id="A0A2T7BEQ0"/>
<evidence type="ECO:0000259" key="2">
    <source>
        <dbReference type="Pfam" id="PF14258"/>
    </source>
</evidence>
<dbReference type="Proteomes" id="UP000244450">
    <property type="component" value="Unassembled WGS sequence"/>
</dbReference>
<evidence type="ECO:0000313" key="3">
    <source>
        <dbReference type="EMBL" id="PUZ24755.1"/>
    </source>
</evidence>
<gene>
    <name evidence="3" type="ORF">DCC81_10465</name>
</gene>
<dbReference type="EMBL" id="QCYK01000002">
    <property type="protein sequence ID" value="PUZ24755.1"/>
    <property type="molecule type" value="Genomic_DNA"/>
</dbReference>
<dbReference type="InterPro" id="IPR025646">
    <property type="entry name" value="DUF4350"/>
</dbReference>
<dbReference type="OrthoDB" id="1111222at2"/>
<feature type="domain" description="DUF4350" evidence="2">
    <location>
        <begin position="49"/>
        <end position="241"/>
    </location>
</feature>